<feature type="compositionally biased region" description="Polar residues" evidence="1">
    <location>
        <begin position="1"/>
        <end position="38"/>
    </location>
</feature>
<sequence length="157" mass="16951">MWKSIISTGQQATRATRVQLSKTTPSAISATPFSTTANTKKEGDYGLLDRETLNPERSETAKSGTDGEVAKHPSAFDPSNTSPEAEHEATARESRQEGKDDPLNMSPANKDVSAWRGPTEGGPVRNKDREASSTPGKTKKGRGIHVKEDGTHVSYRD</sequence>
<accession>A0A9W4HCK8</accession>
<feature type="compositionally biased region" description="Basic and acidic residues" evidence="1">
    <location>
        <begin position="84"/>
        <end position="102"/>
    </location>
</feature>
<evidence type="ECO:0000313" key="3">
    <source>
        <dbReference type="Proteomes" id="UP001153618"/>
    </source>
</evidence>
<evidence type="ECO:0000256" key="1">
    <source>
        <dbReference type="SAM" id="MobiDB-lite"/>
    </source>
</evidence>
<gene>
    <name evidence="2" type="ORF">POLS_LOCUS940</name>
</gene>
<proteinExistence type="predicted"/>
<feature type="compositionally biased region" description="Basic and acidic residues" evidence="1">
    <location>
        <begin position="39"/>
        <end position="60"/>
    </location>
</feature>
<comment type="caution">
    <text evidence="2">The sequence shown here is derived from an EMBL/GenBank/DDBJ whole genome shotgun (WGS) entry which is preliminary data.</text>
</comment>
<feature type="compositionally biased region" description="Basic and acidic residues" evidence="1">
    <location>
        <begin position="145"/>
        <end position="157"/>
    </location>
</feature>
<organism evidence="2 3">
    <name type="scientific">Penicillium olsonii</name>
    <dbReference type="NCBI Taxonomy" id="99116"/>
    <lineage>
        <taxon>Eukaryota</taxon>
        <taxon>Fungi</taxon>
        <taxon>Dikarya</taxon>
        <taxon>Ascomycota</taxon>
        <taxon>Pezizomycotina</taxon>
        <taxon>Eurotiomycetes</taxon>
        <taxon>Eurotiomycetidae</taxon>
        <taxon>Eurotiales</taxon>
        <taxon>Aspergillaceae</taxon>
        <taxon>Penicillium</taxon>
    </lineage>
</organism>
<dbReference type="PANTHER" id="PTHR42090:SF1">
    <property type="match status" value="1"/>
</dbReference>
<evidence type="ECO:0000313" key="2">
    <source>
        <dbReference type="EMBL" id="CAG7968209.1"/>
    </source>
</evidence>
<name>A0A9W4HCK8_PENOL</name>
<protein>
    <submittedName>
        <fullName evidence="2">Uncharacterized protein</fullName>
    </submittedName>
</protein>
<dbReference type="EMBL" id="CAJVOS010000009">
    <property type="protein sequence ID" value="CAG7968209.1"/>
    <property type="molecule type" value="Genomic_DNA"/>
</dbReference>
<feature type="region of interest" description="Disordered" evidence="1">
    <location>
        <begin position="1"/>
        <end position="157"/>
    </location>
</feature>
<dbReference type="Proteomes" id="UP001153618">
    <property type="component" value="Unassembled WGS sequence"/>
</dbReference>
<keyword evidence="3" id="KW-1185">Reference proteome</keyword>
<dbReference type="OrthoDB" id="4220319at2759"/>
<dbReference type="PANTHER" id="PTHR42090">
    <property type="match status" value="1"/>
</dbReference>
<reference evidence="2" key="1">
    <citation type="submission" date="2021-07" db="EMBL/GenBank/DDBJ databases">
        <authorList>
            <person name="Branca A.L. A."/>
        </authorList>
    </citation>
    <scope>NUCLEOTIDE SEQUENCE</scope>
</reference>
<dbReference type="AlphaFoldDB" id="A0A9W4HCK8"/>